<evidence type="ECO:0000256" key="1">
    <source>
        <dbReference type="SAM" id="Phobius"/>
    </source>
</evidence>
<feature type="domain" description="Glycosyltransferase 2-like" evidence="2">
    <location>
        <begin position="23"/>
        <end position="185"/>
    </location>
</feature>
<dbReference type="Proteomes" id="UP000024942">
    <property type="component" value="Unassembled WGS sequence"/>
</dbReference>
<organism evidence="3 4">
    <name type="scientific">Hyphomonas oceanitis SCH89</name>
    <dbReference type="NCBI Taxonomy" id="1280953"/>
    <lineage>
        <taxon>Bacteria</taxon>
        <taxon>Pseudomonadati</taxon>
        <taxon>Pseudomonadota</taxon>
        <taxon>Alphaproteobacteria</taxon>
        <taxon>Hyphomonadales</taxon>
        <taxon>Hyphomonadaceae</taxon>
        <taxon>Hyphomonas</taxon>
    </lineage>
</organism>
<evidence type="ECO:0000313" key="3">
    <source>
        <dbReference type="EMBL" id="KDA04325.1"/>
    </source>
</evidence>
<dbReference type="InterPro" id="IPR050256">
    <property type="entry name" value="Glycosyltransferase_2"/>
</dbReference>
<dbReference type="PANTHER" id="PTHR48090:SF8">
    <property type="entry name" value="GLYCOSYLTRANSFERASE CSBB-RELATED"/>
    <property type="match status" value="1"/>
</dbReference>
<name>A0A059GCL8_9PROT</name>
<keyword evidence="1" id="KW-1133">Transmembrane helix</keyword>
<dbReference type="InterPro" id="IPR029044">
    <property type="entry name" value="Nucleotide-diphossugar_trans"/>
</dbReference>
<dbReference type="PANTHER" id="PTHR48090">
    <property type="entry name" value="UNDECAPRENYL-PHOSPHATE 4-DEOXY-4-FORMAMIDO-L-ARABINOSE TRANSFERASE-RELATED"/>
    <property type="match status" value="1"/>
</dbReference>
<dbReference type="CDD" id="cd04187">
    <property type="entry name" value="DPM1_like_bac"/>
    <property type="match status" value="1"/>
</dbReference>
<dbReference type="SUPFAM" id="SSF53448">
    <property type="entry name" value="Nucleotide-diphospho-sugar transferases"/>
    <property type="match status" value="1"/>
</dbReference>
<feature type="transmembrane region" description="Helical" evidence="1">
    <location>
        <begin position="247"/>
        <end position="268"/>
    </location>
</feature>
<dbReference type="Gene3D" id="3.90.550.10">
    <property type="entry name" value="Spore Coat Polysaccharide Biosynthesis Protein SpsA, Chain A"/>
    <property type="match status" value="1"/>
</dbReference>
<reference evidence="3 4" key="1">
    <citation type="journal article" date="2014" name="Antonie Van Leeuwenhoek">
        <title>Hyphomonas beringensis sp. nov. and Hyphomonas chukchiensis sp. nov., isolated from surface seawater of the Bering Sea and Chukchi Sea.</title>
        <authorList>
            <person name="Li C."/>
            <person name="Lai Q."/>
            <person name="Li G."/>
            <person name="Dong C."/>
            <person name="Wang J."/>
            <person name="Liao Y."/>
            <person name="Shao Z."/>
        </authorList>
    </citation>
    <scope>NUCLEOTIDE SEQUENCE [LARGE SCALE GENOMIC DNA]</scope>
    <source>
        <strain evidence="3 4">SCH89</strain>
    </source>
</reference>
<dbReference type="GO" id="GO:0005886">
    <property type="term" value="C:plasma membrane"/>
    <property type="evidence" value="ECO:0007669"/>
    <property type="project" value="TreeGrafter"/>
</dbReference>
<dbReference type="EMBL" id="ARYL01000001">
    <property type="protein sequence ID" value="KDA04325.1"/>
    <property type="molecule type" value="Genomic_DNA"/>
</dbReference>
<feature type="transmembrane region" description="Helical" evidence="1">
    <location>
        <begin position="280"/>
        <end position="306"/>
    </location>
</feature>
<evidence type="ECO:0000313" key="4">
    <source>
        <dbReference type="Proteomes" id="UP000024942"/>
    </source>
</evidence>
<keyword evidence="1" id="KW-0812">Transmembrane</keyword>
<protein>
    <submittedName>
        <fullName evidence="3">Glycosyl transferase family protein</fullName>
    </submittedName>
</protein>
<keyword evidence="3" id="KW-0808">Transferase</keyword>
<sequence>MSGVSSMISKHTATPSGDTPALSIVIPFYNEAGNVDALLERLTAQMALIGGSFEIVGVDDGSRDATLAALIAACERVPEMRIVKLSRNFGKEAAMLAGIQEARGDRILLMDADLQHPPETIPAMLEVADRGVDVVYGARSNGRNDGWLRNTLSRQFYRIFASTAEMKIPADAGDFRLFSRRAADALRSLPETNRFMKGLYSWIGFSQESVPYDVGVRSSGSSKWPILKLFSYAWDGIISFSALPLRIWSVIGTVIATGALIYAMWIVISTLAFGRDIPGYATLASAIFFLGGLQLLSIGVLGEYIARIFAETKQRPIYIIEDIFGGTDDDGAK</sequence>
<accession>A0A059GCL8</accession>
<gene>
    <name evidence="3" type="ORF">HOC_00530</name>
</gene>
<dbReference type="Pfam" id="PF00535">
    <property type="entry name" value="Glycos_transf_2"/>
    <property type="match status" value="1"/>
</dbReference>
<dbReference type="GO" id="GO:0016740">
    <property type="term" value="F:transferase activity"/>
    <property type="evidence" value="ECO:0007669"/>
    <property type="project" value="UniProtKB-KW"/>
</dbReference>
<comment type="caution">
    <text evidence="3">The sequence shown here is derived from an EMBL/GenBank/DDBJ whole genome shotgun (WGS) entry which is preliminary data.</text>
</comment>
<keyword evidence="1" id="KW-0472">Membrane</keyword>
<proteinExistence type="predicted"/>
<evidence type="ECO:0000259" key="2">
    <source>
        <dbReference type="Pfam" id="PF00535"/>
    </source>
</evidence>
<dbReference type="PATRIC" id="fig|1280953.3.peg.104"/>
<dbReference type="eggNOG" id="COG0463">
    <property type="taxonomic scope" value="Bacteria"/>
</dbReference>
<dbReference type="STRING" id="1280953.HOC_00530"/>
<dbReference type="AlphaFoldDB" id="A0A059GCL8"/>
<keyword evidence="4" id="KW-1185">Reference proteome</keyword>
<dbReference type="InterPro" id="IPR001173">
    <property type="entry name" value="Glyco_trans_2-like"/>
</dbReference>